<dbReference type="SUPFAM" id="SSF159594">
    <property type="entry name" value="XCC0632-like"/>
    <property type="match status" value="1"/>
</dbReference>
<reference evidence="2 3" key="1">
    <citation type="submission" date="2020-01" db="EMBL/GenBank/DDBJ databases">
        <title>Genomes of bacteria type strains.</title>
        <authorList>
            <person name="Chen J."/>
            <person name="Zhu S."/>
            <person name="Yang J."/>
        </authorList>
    </citation>
    <scope>NUCLEOTIDE SEQUENCE [LARGE SCALE GENOMIC DNA]</scope>
    <source>
        <strain evidence="2 3">LMG 24078</strain>
    </source>
</reference>
<dbReference type="InterPro" id="IPR005586">
    <property type="entry name" value="ABC_trans_aux"/>
</dbReference>
<dbReference type="Proteomes" id="UP000471381">
    <property type="component" value="Unassembled WGS sequence"/>
</dbReference>
<name>A0A6N9TGV1_9ALTE</name>
<dbReference type="RefSeq" id="WP_163105684.1">
    <property type="nucleotide sequence ID" value="NZ_JAAAWO010000003.1"/>
</dbReference>
<dbReference type="AlphaFoldDB" id="A0A6N9TGV1"/>
<gene>
    <name evidence="2" type="ORF">GTQ48_06395</name>
</gene>
<protein>
    <recommendedName>
        <fullName evidence="1">ABC-type transport auxiliary lipoprotein component domain-containing protein</fullName>
    </recommendedName>
</protein>
<feature type="domain" description="ABC-type transport auxiliary lipoprotein component" evidence="1">
    <location>
        <begin position="68"/>
        <end position="209"/>
    </location>
</feature>
<evidence type="ECO:0000259" key="1">
    <source>
        <dbReference type="Pfam" id="PF03886"/>
    </source>
</evidence>
<dbReference type="EMBL" id="JAAAWO010000003">
    <property type="protein sequence ID" value="NDW15146.1"/>
    <property type="molecule type" value="Genomic_DNA"/>
</dbReference>
<evidence type="ECO:0000313" key="3">
    <source>
        <dbReference type="Proteomes" id="UP000471381"/>
    </source>
</evidence>
<proteinExistence type="predicted"/>
<sequence length="215" mass="23783">MKGQNKIKMTTGLLSKTRHNTFALVIVSLFFALSGCTSTQTSLSYYLLHSAVSSTQSEGSFKSSADSPEKSTPLLITSITLPDYLKHRGLVYQVSDTNLHISTTHLWAEPFEEGLRKTLRDQLTNDNLVVLTNRDYQGESAVELSIHISDFVSTFNGNVVLKGHFIVSTQQPEKGRYPFFIETTLEEDGFSASVIAMRRALAVLSTEIAESARAK</sequence>
<dbReference type="Gene3D" id="3.40.50.10610">
    <property type="entry name" value="ABC-type transport auxiliary lipoprotein component"/>
    <property type="match status" value="1"/>
</dbReference>
<evidence type="ECO:0000313" key="2">
    <source>
        <dbReference type="EMBL" id="NDW15146.1"/>
    </source>
</evidence>
<comment type="caution">
    <text evidence="2">The sequence shown here is derived from an EMBL/GenBank/DDBJ whole genome shotgun (WGS) entry which is preliminary data.</text>
</comment>
<organism evidence="2 3">
    <name type="scientific">Alteromonas genovensis</name>
    <dbReference type="NCBI Taxonomy" id="471225"/>
    <lineage>
        <taxon>Bacteria</taxon>
        <taxon>Pseudomonadati</taxon>
        <taxon>Pseudomonadota</taxon>
        <taxon>Gammaproteobacteria</taxon>
        <taxon>Alteromonadales</taxon>
        <taxon>Alteromonadaceae</taxon>
        <taxon>Alteromonas/Salinimonas group</taxon>
        <taxon>Alteromonas</taxon>
    </lineage>
</organism>
<keyword evidence="3" id="KW-1185">Reference proteome</keyword>
<accession>A0A6N9TGV1</accession>
<dbReference type="Pfam" id="PF03886">
    <property type="entry name" value="ABC_trans_aux"/>
    <property type="match status" value="1"/>
</dbReference>